<evidence type="ECO:0000313" key="4">
    <source>
        <dbReference type="Proteomes" id="UP000011750"/>
    </source>
</evidence>
<feature type="region of interest" description="Disordered" evidence="2">
    <location>
        <begin position="329"/>
        <end position="350"/>
    </location>
</feature>
<proteinExistence type="predicted"/>
<feature type="coiled-coil region" evidence="1">
    <location>
        <begin position="222"/>
        <end position="249"/>
    </location>
</feature>
<organism evidence="3 4">
    <name type="scientific">Brassica campestris</name>
    <name type="common">Field mustard</name>
    <dbReference type="NCBI Taxonomy" id="3711"/>
    <lineage>
        <taxon>Eukaryota</taxon>
        <taxon>Viridiplantae</taxon>
        <taxon>Streptophyta</taxon>
        <taxon>Embryophyta</taxon>
        <taxon>Tracheophyta</taxon>
        <taxon>Spermatophyta</taxon>
        <taxon>Magnoliopsida</taxon>
        <taxon>eudicotyledons</taxon>
        <taxon>Gunneridae</taxon>
        <taxon>Pentapetalae</taxon>
        <taxon>rosids</taxon>
        <taxon>malvids</taxon>
        <taxon>Brassicales</taxon>
        <taxon>Brassicaceae</taxon>
        <taxon>Brassiceae</taxon>
        <taxon>Brassica</taxon>
    </lineage>
</organism>
<dbReference type="HOGENOM" id="CLU_793101_0_0_1"/>
<evidence type="ECO:0000256" key="1">
    <source>
        <dbReference type="SAM" id="Coils"/>
    </source>
</evidence>
<dbReference type="EnsemblPlants" id="Bra008287.1">
    <property type="protein sequence ID" value="Bra008287.1-P"/>
    <property type="gene ID" value="Bra008287"/>
</dbReference>
<evidence type="ECO:0000256" key="2">
    <source>
        <dbReference type="SAM" id="MobiDB-lite"/>
    </source>
</evidence>
<accession>M4CVP0</accession>
<keyword evidence="4" id="KW-1185">Reference proteome</keyword>
<feature type="region of interest" description="Disordered" evidence="2">
    <location>
        <begin position="173"/>
        <end position="193"/>
    </location>
</feature>
<name>M4CVP0_BRACM</name>
<dbReference type="Gramene" id="Bra008287.1">
    <property type="protein sequence ID" value="Bra008287.1-P"/>
    <property type="gene ID" value="Bra008287"/>
</dbReference>
<feature type="compositionally biased region" description="Basic and acidic residues" evidence="2">
    <location>
        <begin position="113"/>
        <end position="127"/>
    </location>
</feature>
<dbReference type="AlphaFoldDB" id="M4CVP0"/>
<reference evidence="3 4" key="2">
    <citation type="journal article" date="2018" name="Hortic Res">
        <title>Improved Brassica rapa reference genome by single-molecule sequencing and chromosome conformation capture technologies.</title>
        <authorList>
            <person name="Zhang L."/>
            <person name="Cai X."/>
            <person name="Wu J."/>
            <person name="Liu M."/>
            <person name="Grob S."/>
            <person name="Cheng F."/>
            <person name="Liang J."/>
            <person name="Cai C."/>
            <person name="Liu Z."/>
            <person name="Liu B."/>
            <person name="Wang F."/>
            <person name="Li S."/>
            <person name="Liu F."/>
            <person name="Li X."/>
            <person name="Cheng L."/>
            <person name="Yang W."/>
            <person name="Li M.H."/>
            <person name="Grossniklaus U."/>
            <person name="Zheng H."/>
            <person name="Wang X."/>
        </authorList>
    </citation>
    <scope>NUCLEOTIDE SEQUENCE [LARGE SCALE GENOMIC DNA]</scope>
    <source>
        <strain evidence="3 4">cv. Chiifu-401-42</strain>
    </source>
</reference>
<dbReference type="Proteomes" id="UP000011750">
    <property type="component" value="Chromosome A02"/>
</dbReference>
<sequence>MSIDKTVPILIDIRLRQTSCRRASTDSAYYPSIDTRVDHARERDYSIGSWADDHYHESFVVETAISQPHAEELHKGFTPEELLNMQERDEEMRQDIARIQTQHAAEATTPTSIDKHLSTSIDDDLKHSNTMKSQPNSYTRAEIDQLIEAIQMELMEIQRYMARRPEASTSINRRNNISTDNHRQTSIDGATNRGRLVPKVTSDMSDTNNHGEEISDDAYATLLRNEFQLESLEERLLKIENETVTMKDKWRRGDEAMRDFTEEAIGNTFEALEKAFALQNEKVAIQNEKTERNITEIVEPKRFLCLVTEDKEMSLSTGARTRMRGEIQACRPYGEPDETHDRQSHANTYD</sequence>
<feature type="compositionally biased region" description="Polar residues" evidence="2">
    <location>
        <begin position="103"/>
        <end position="112"/>
    </location>
</feature>
<feature type="region of interest" description="Disordered" evidence="2">
    <location>
        <begin position="103"/>
        <end position="136"/>
    </location>
</feature>
<evidence type="ECO:0000313" key="3">
    <source>
        <dbReference type="EnsemblPlants" id="Bra008287.1-P"/>
    </source>
</evidence>
<reference evidence="3 4" key="1">
    <citation type="journal article" date="2011" name="Nat. Genet.">
        <title>The genome of the mesopolyploid crop species Brassica rapa.</title>
        <authorList>
            <consortium name="Brassica rapa Genome Sequencing Project Consortium"/>
            <person name="Wang X."/>
            <person name="Wang H."/>
            <person name="Wang J."/>
            <person name="Sun R."/>
            <person name="Wu J."/>
            <person name="Liu S."/>
            <person name="Bai Y."/>
            <person name="Mun J.H."/>
            <person name="Bancroft I."/>
            <person name="Cheng F."/>
            <person name="Huang S."/>
            <person name="Li X."/>
            <person name="Hua W."/>
            <person name="Wang J."/>
            <person name="Wang X."/>
            <person name="Freeling M."/>
            <person name="Pires J.C."/>
            <person name="Paterson A.H."/>
            <person name="Chalhoub B."/>
            <person name="Wang B."/>
            <person name="Hayward A."/>
            <person name="Sharpe A.G."/>
            <person name="Park B.S."/>
            <person name="Weisshaar B."/>
            <person name="Liu B."/>
            <person name="Li B."/>
            <person name="Liu B."/>
            <person name="Tong C."/>
            <person name="Song C."/>
            <person name="Duran C."/>
            <person name="Peng C."/>
            <person name="Geng C."/>
            <person name="Koh C."/>
            <person name="Lin C."/>
            <person name="Edwards D."/>
            <person name="Mu D."/>
            <person name="Shen D."/>
            <person name="Soumpourou E."/>
            <person name="Li F."/>
            <person name="Fraser F."/>
            <person name="Conant G."/>
            <person name="Lassalle G."/>
            <person name="King G.J."/>
            <person name="Bonnema G."/>
            <person name="Tang H."/>
            <person name="Wang H."/>
            <person name="Belcram H."/>
            <person name="Zhou H."/>
            <person name="Hirakawa H."/>
            <person name="Abe H."/>
            <person name="Guo H."/>
            <person name="Wang H."/>
            <person name="Jin H."/>
            <person name="Parkin I.A."/>
            <person name="Batley J."/>
            <person name="Kim J.S."/>
            <person name="Just J."/>
            <person name="Li J."/>
            <person name="Xu J."/>
            <person name="Deng J."/>
            <person name="Kim J.A."/>
            <person name="Li J."/>
            <person name="Yu J."/>
            <person name="Meng J."/>
            <person name="Wang J."/>
            <person name="Min J."/>
            <person name="Poulain J."/>
            <person name="Wang J."/>
            <person name="Hatakeyama K."/>
            <person name="Wu K."/>
            <person name="Wang L."/>
            <person name="Fang L."/>
            <person name="Trick M."/>
            <person name="Links M.G."/>
            <person name="Zhao M."/>
            <person name="Jin M."/>
            <person name="Ramchiary N."/>
            <person name="Drou N."/>
            <person name="Berkman P.J."/>
            <person name="Cai Q."/>
            <person name="Huang Q."/>
            <person name="Li R."/>
            <person name="Tabata S."/>
            <person name="Cheng S."/>
            <person name="Zhang S."/>
            <person name="Zhang S."/>
            <person name="Huang S."/>
            <person name="Sato S."/>
            <person name="Sun S."/>
            <person name="Kwon S.J."/>
            <person name="Choi S.R."/>
            <person name="Lee T.H."/>
            <person name="Fan W."/>
            <person name="Zhao X."/>
            <person name="Tan X."/>
            <person name="Xu X."/>
            <person name="Wang Y."/>
            <person name="Qiu Y."/>
            <person name="Yin Y."/>
            <person name="Li Y."/>
            <person name="Du Y."/>
            <person name="Liao Y."/>
            <person name="Lim Y."/>
            <person name="Narusaka Y."/>
            <person name="Wang Y."/>
            <person name="Wang Z."/>
            <person name="Li Z."/>
            <person name="Wang Z."/>
            <person name="Xiong Z."/>
            <person name="Zhang Z."/>
        </authorList>
    </citation>
    <scope>NUCLEOTIDE SEQUENCE [LARGE SCALE GENOMIC DNA]</scope>
    <source>
        <strain evidence="3 4">cv. Chiifu-401-42</strain>
    </source>
</reference>
<dbReference type="InParanoid" id="M4CVP0"/>
<reference evidence="3" key="3">
    <citation type="submission" date="2023-03" db="UniProtKB">
        <authorList>
            <consortium name="EnsemblPlants"/>
        </authorList>
    </citation>
    <scope>IDENTIFICATION</scope>
    <source>
        <strain evidence="3">cv. Chiifu-401-42</strain>
    </source>
</reference>
<protein>
    <submittedName>
        <fullName evidence="3">Uncharacterized protein</fullName>
    </submittedName>
</protein>
<keyword evidence="1" id="KW-0175">Coiled coil</keyword>